<dbReference type="GeneID" id="42304130"/>
<dbReference type="RefSeq" id="WP_043067619.1">
    <property type="nucleotide sequence ID" value="NZ_BJOA01000283.1"/>
</dbReference>
<protein>
    <submittedName>
        <fullName evidence="4">Copper amine oxidase N-terminal domain-containing protein</fullName>
    </submittedName>
</protein>
<feature type="chain" id="PRO_5010414621" evidence="1">
    <location>
        <begin position="32"/>
        <end position="884"/>
    </location>
</feature>
<dbReference type="OrthoDB" id="9794671at2"/>
<dbReference type="SUPFAM" id="SSF55383">
    <property type="entry name" value="Copper amine oxidase, domain N"/>
    <property type="match status" value="2"/>
</dbReference>
<dbReference type="STRING" id="47500.AF333_02755"/>
<feature type="signal peptide" evidence="1">
    <location>
        <begin position="1"/>
        <end position="31"/>
    </location>
</feature>
<name>A0A0D1UZ75_ANEMI</name>
<dbReference type="InterPro" id="IPR036582">
    <property type="entry name" value="Mao_N_sf"/>
</dbReference>
<dbReference type="Proteomes" id="UP000037269">
    <property type="component" value="Unassembled WGS sequence"/>
</dbReference>
<dbReference type="EMBL" id="FNED01000004">
    <property type="protein sequence ID" value="SDI46752.1"/>
    <property type="molecule type" value="Genomic_DNA"/>
</dbReference>
<proteinExistence type="predicted"/>
<dbReference type="Pfam" id="PF07833">
    <property type="entry name" value="Cu_amine_oxidN1"/>
    <property type="match status" value="1"/>
</dbReference>
<evidence type="ECO:0000313" key="5">
    <source>
        <dbReference type="Proteomes" id="UP000037269"/>
    </source>
</evidence>
<evidence type="ECO:0000313" key="4">
    <source>
        <dbReference type="EMBL" id="SDI46752.1"/>
    </source>
</evidence>
<keyword evidence="1" id="KW-0732">Signal</keyword>
<sequence length="884" mass="93688">MKNNKSLKVLSTAAIAAALVAPTVAVQPAFAASTYSVVGAQNVSQDSVIQKTRITVEVTPGSLGSDTKKLYMRLPADSSAKVNGVTYGSPSEFDRDAQTQPGEYQVDEVTVSGAPTDNGDLELEVNGKPVTVTLTTADDTPAKVATAIATKINADKTNIGFAADANDGKIKLTALEQKDNVSNLVKTTKPVAGVTVGASQNVTPGKKPVDSGTGSEFIPKSVSGDTNQIKKVKIAADNSDNQYFTIEVTGDKDYSANRGIFYLELENVKVPAGAENGPFNATFDSPDNAFTAGNVKIAQVGNGSVKTSIDGTIALTPGSNKETKVKPIRIQEDSAGAFTGEYKLELPDGFEWDGTPVGRVYHGDPNVTLAVKKDKDTLLAKVVAKGGDFDSKSVTTKEATQFVIEDALIKVDDSEAEKGEVKATVKGSVSRSNDSIVIGTFGNWEGDIKAGDAKTVYAGQAGEELANLTIKEDAPGTLKKNRIIKLKLNGNAKWATKRTGGVNGKIELKEQPQIKNADSEKNNLQIGEWELSGSDRSVIQATITNESTNKPAKIVLEKLKVDVAPTAGTGDISVSVEGSAGITKDAIALGKTKAPVEISFDGELAKIDAGLQQQSIPNITIKEAATDVIGEKDLVVKFPEGVKPALPGKVEVTEGNLKIDSARVSVEDNRIIIPISKHSSTKAGTIKLSDIKVTSYRYVPEGDLKVKITGPAVVENIKDGLDNDYPFNKPNDTHVAEGSVAKVVTPADKNKYAENIIFKIGSKTYTQDGKEMTMDVAPEVHPVYNRTYIPAAHFAASLNIPADKVVWNEASKTVTIFAGDKVVSATAGKKELVVNGTPVQIDAPVNYGQHTGYRVMVPYTHLALALGATVEWKADTQEIFVNKR</sequence>
<dbReference type="Gene3D" id="3.30.457.10">
    <property type="entry name" value="Copper amine oxidase-like, N-terminal domain"/>
    <property type="match status" value="2"/>
</dbReference>
<evidence type="ECO:0000256" key="1">
    <source>
        <dbReference type="SAM" id="SignalP"/>
    </source>
</evidence>
<dbReference type="EMBL" id="LGUG01000004">
    <property type="protein sequence ID" value="KON94573.1"/>
    <property type="molecule type" value="Genomic_DNA"/>
</dbReference>
<gene>
    <name evidence="3" type="ORF">AF333_02755</name>
    <name evidence="4" type="ORF">SAMN04487909_104119</name>
</gene>
<keyword evidence="5" id="KW-1185">Reference proteome</keyword>
<accession>A0A0D1UZ75</accession>
<evidence type="ECO:0000313" key="6">
    <source>
        <dbReference type="Proteomes" id="UP000182836"/>
    </source>
</evidence>
<dbReference type="InterPro" id="IPR012854">
    <property type="entry name" value="Cu_amine_oxidase-like_N"/>
</dbReference>
<evidence type="ECO:0000313" key="3">
    <source>
        <dbReference type="EMBL" id="KON94573.1"/>
    </source>
</evidence>
<dbReference type="AlphaFoldDB" id="A0A0D1UZ75"/>
<dbReference type="Proteomes" id="UP000182836">
    <property type="component" value="Unassembled WGS sequence"/>
</dbReference>
<organism evidence="3 5">
    <name type="scientific">Aneurinibacillus migulanus</name>
    <name type="common">Bacillus migulanus</name>
    <dbReference type="NCBI Taxonomy" id="47500"/>
    <lineage>
        <taxon>Bacteria</taxon>
        <taxon>Bacillati</taxon>
        <taxon>Bacillota</taxon>
        <taxon>Bacilli</taxon>
        <taxon>Bacillales</taxon>
        <taxon>Paenibacillaceae</taxon>
        <taxon>Aneurinibacillus group</taxon>
        <taxon>Aneurinibacillus</taxon>
    </lineage>
</organism>
<evidence type="ECO:0000259" key="2">
    <source>
        <dbReference type="Pfam" id="PF07833"/>
    </source>
</evidence>
<reference evidence="4 6" key="2">
    <citation type="submission" date="2016-10" db="EMBL/GenBank/DDBJ databases">
        <authorList>
            <person name="de Groot N.N."/>
        </authorList>
    </citation>
    <scope>NUCLEOTIDE SEQUENCE [LARGE SCALE GENOMIC DNA]</scope>
    <source>
        <strain evidence="4 6">DSM 2895</strain>
    </source>
</reference>
<reference evidence="3 5" key="1">
    <citation type="submission" date="2015-07" db="EMBL/GenBank/DDBJ databases">
        <title>Fjat-14205 dsm 2895.</title>
        <authorList>
            <person name="Liu B."/>
            <person name="Wang J."/>
            <person name="Zhu Y."/>
            <person name="Liu G."/>
            <person name="Chen Q."/>
            <person name="Chen Z."/>
            <person name="Lan J."/>
            <person name="Che J."/>
            <person name="Ge C."/>
            <person name="Shi H."/>
            <person name="Pan Z."/>
            <person name="Liu X."/>
        </authorList>
    </citation>
    <scope>NUCLEOTIDE SEQUENCE [LARGE SCALE GENOMIC DNA]</scope>
    <source>
        <strain evidence="3 5">DSM 2895</strain>
    </source>
</reference>
<dbReference type="PATRIC" id="fig|47500.8.peg.2901"/>
<feature type="domain" description="Copper amine oxidase-like N-terminal" evidence="2">
    <location>
        <begin position="768"/>
        <end position="880"/>
    </location>
</feature>